<feature type="modified residue" description="4-aspartylphosphate" evidence="11">
    <location>
        <position position="1399"/>
    </location>
</feature>
<protein>
    <submittedName>
        <fullName evidence="16">Cyanobacterial phytochrome B</fullName>
    </submittedName>
</protein>
<evidence type="ECO:0000256" key="2">
    <source>
        <dbReference type="ARBA" id="ARBA00022553"/>
    </source>
</evidence>
<dbReference type="PROSITE" id="PS50046">
    <property type="entry name" value="PHYTOCHROME_2"/>
    <property type="match status" value="1"/>
</dbReference>
<dbReference type="PANTHER" id="PTHR43065">
    <property type="entry name" value="SENSOR HISTIDINE KINASE"/>
    <property type="match status" value="1"/>
</dbReference>
<dbReference type="InterPro" id="IPR013515">
    <property type="entry name" value="Phytochrome_cen-reg"/>
</dbReference>
<dbReference type="InterPro" id="IPR003661">
    <property type="entry name" value="HisK_dim/P_dom"/>
</dbReference>
<dbReference type="Pfam" id="PF02518">
    <property type="entry name" value="HATPase_c"/>
    <property type="match status" value="1"/>
</dbReference>
<dbReference type="GO" id="GO:0006355">
    <property type="term" value="P:regulation of DNA-templated transcription"/>
    <property type="evidence" value="ECO:0007669"/>
    <property type="project" value="InterPro"/>
</dbReference>
<keyword evidence="4" id="KW-0808">Transferase</keyword>
<dbReference type="GO" id="GO:0009881">
    <property type="term" value="F:photoreceptor activity"/>
    <property type="evidence" value="ECO:0007669"/>
    <property type="project" value="UniProtKB-KW"/>
</dbReference>
<feature type="compositionally biased region" description="Low complexity" evidence="12">
    <location>
        <begin position="31"/>
        <end position="49"/>
    </location>
</feature>
<dbReference type="Pfam" id="PF08446">
    <property type="entry name" value="PAS_2"/>
    <property type="match status" value="1"/>
</dbReference>
<dbReference type="GO" id="GO:0009584">
    <property type="term" value="P:detection of visible light"/>
    <property type="evidence" value="ECO:0007669"/>
    <property type="project" value="InterPro"/>
</dbReference>
<feature type="region of interest" description="Disordered" evidence="12">
    <location>
        <begin position="1"/>
        <end position="225"/>
    </location>
</feature>
<evidence type="ECO:0000256" key="6">
    <source>
        <dbReference type="ARBA" id="ARBA00022777"/>
    </source>
</evidence>
<keyword evidence="8" id="KW-0157">Chromophore</keyword>
<dbReference type="InterPro" id="IPR036890">
    <property type="entry name" value="HATPase_C_sf"/>
</dbReference>
<feature type="compositionally biased region" description="Basic and acidic residues" evidence="12">
    <location>
        <begin position="58"/>
        <end position="68"/>
    </location>
</feature>
<gene>
    <name evidence="16" type="primary">bphB_1</name>
    <name evidence="16" type="ORF">LHYA1_G008813</name>
</gene>
<evidence type="ECO:0000256" key="9">
    <source>
        <dbReference type="ARBA" id="ARBA00023012"/>
    </source>
</evidence>
<feature type="compositionally biased region" description="Polar residues" evidence="12">
    <location>
        <begin position="203"/>
        <end position="214"/>
    </location>
</feature>
<evidence type="ECO:0000256" key="4">
    <source>
        <dbReference type="ARBA" id="ARBA00022679"/>
    </source>
</evidence>
<proteinExistence type="predicted"/>
<feature type="compositionally biased region" description="Low complexity" evidence="12">
    <location>
        <begin position="1535"/>
        <end position="1547"/>
    </location>
</feature>
<dbReference type="SUPFAM" id="SSF55874">
    <property type="entry name" value="ATPase domain of HSP90 chaperone/DNA topoisomerase II/histidine kinase"/>
    <property type="match status" value="1"/>
</dbReference>
<dbReference type="PANTHER" id="PTHR43065:SF10">
    <property type="entry name" value="PEROXIDE STRESS-ACTIVATED HISTIDINE KINASE MAK3"/>
    <property type="match status" value="1"/>
</dbReference>
<evidence type="ECO:0000256" key="11">
    <source>
        <dbReference type="PROSITE-ProRule" id="PRU00169"/>
    </source>
</evidence>
<dbReference type="InterPro" id="IPR011006">
    <property type="entry name" value="CheY-like_superfamily"/>
</dbReference>
<dbReference type="RefSeq" id="XP_031001258.1">
    <property type="nucleotide sequence ID" value="XM_031153730.1"/>
</dbReference>
<feature type="compositionally biased region" description="Polar residues" evidence="12">
    <location>
        <begin position="127"/>
        <end position="149"/>
    </location>
</feature>
<comment type="caution">
    <text evidence="16">The sequence shown here is derived from an EMBL/GenBank/DDBJ whole genome shotgun (WGS) entry which is preliminary data.</text>
</comment>
<keyword evidence="2 11" id="KW-0597">Phosphoprotein</keyword>
<dbReference type="CDD" id="cd17546">
    <property type="entry name" value="REC_hyHK_CKI1_RcsC-like"/>
    <property type="match status" value="1"/>
</dbReference>
<dbReference type="InterPro" id="IPR001789">
    <property type="entry name" value="Sig_transdc_resp-reg_receiver"/>
</dbReference>
<dbReference type="InterPro" id="IPR035965">
    <property type="entry name" value="PAS-like_dom_sf"/>
</dbReference>
<dbReference type="FunFam" id="1.10.287.130:FF:000048">
    <property type="entry name" value="Sensor histidine kinase/response regulator"/>
    <property type="match status" value="1"/>
</dbReference>
<dbReference type="SUPFAM" id="SSF55781">
    <property type="entry name" value="GAF domain-like"/>
    <property type="match status" value="2"/>
</dbReference>
<dbReference type="Gene3D" id="3.30.450.20">
    <property type="entry name" value="PAS domain"/>
    <property type="match status" value="2"/>
</dbReference>
<name>A0A8H8QVI8_9HELO</name>
<dbReference type="InterPro" id="IPR016132">
    <property type="entry name" value="Phyto_chromo_attachment"/>
</dbReference>
<feature type="compositionally biased region" description="Polar residues" evidence="12">
    <location>
        <begin position="1505"/>
        <end position="1521"/>
    </location>
</feature>
<dbReference type="Pfam" id="PF00512">
    <property type="entry name" value="HisKA"/>
    <property type="match status" value="1"/>
</dbReference>
<dbReference type="SUPFAM" id="SSF52172">
    <property type="entry name" value="CheY-like"/>
    <property type="match status" value="1"/>
</dbReference>
<keyword evidence="7" id="KW-0067">ATP-binding</keyword>
<evidence type="ECO:0000259" key="13">
    <source>
        <dbReference type="PROSITE" id="PS50046"/>
    </source>
</evidence>
<feature type="compositionally biased region" description="Basic and acidic residues" evidence="12">
    <location>
        <begin position="1261"/>
        <end position="1286"/>
    </location>
</feature>
<dbReference type="Pfam" id="PF00360">
    <property type="entry name" value="PHY"/>
    <property type="match status" value="1"/>
</dbReference>
<dbReference type="InterPro" id="IPR043150">
    <property type="entry name" value="Phytochrome_PHY_sf"/>
</dbReference>
<dbReference type="EMBL" id="QGMH01000265">
    <property type="protein sequence ID" value="TVY22470.1"/>
    <property type="molecule type" value="Genomic_DNA"/>
</dbReference>
<evidence type="ECO:0000256" key="7">
    <source>
        <dbReference type="ARBA" id="ARBA00022840"/>
    </source>
</evidence>
<reference evidence="16 17" key="1">
    <citation type="submission" date="2018-05" db="EMBL/GenBank/DDBJ databases">
        <title>Genome sequencing and assembly of the regulated plant pathogen Lachnellula willkommii and related sister species for the development of diagnostic species identification markers.</title>
        <authorList>
            <person name="Giroux E."/>
            <person name="Bilodeau G."/>
        </authorList>
    </citation>
    <scope>NUCLEOTIDE SEQUENCE [LARGE SCALE GENOMIC DNA]</scope>
    <source>
        <strain evidence="16 17">CBS 185.66</strain>
    </source>
</reference>
<keyword evidence="10" id="KW-0675">Receptor</keyword>
<evidence type="ECO:0000256" key="8">
    <source>
        <dbReference type="ARBA" id="ARBA00022991"/>
    </source>
</evidence>
<dbReference type="GO" id="GO:0000155">
    <property type="term" value="F:phosphorelay sensor kinase activity"/>
    <property type="evidence" value="ECO:0007669"/>
    <property type="project" value="InterPro"/>
</dbReference>
<feature type="compositionally biased region" description="Basic and acidic residues" evidence="12">
    <location>
        <begin position="1"/>
        <end position="18"/>
    </location>
</feature>
<dbReference type="InterPro" id="IPR036097">
    <property type="entry name" value="HisK_dim/P_sf"/>
</dbReference>
<accession>A0A8H8QVI8</accession>
<keyword evidence="3" id="KW-0716">Sensory transduction</keyword>
<dbReference type="PROSITE" id="PS50109">
    <property type="entry name" value="HIS_KIN"/>
    <property type="match status" value="1"/>
</dbReference>
<dbReference type="SUPFAM" id="SSF55785">
    <property type="entry name" value="PYP-like sensor domain (PAS domain)"/>
    <property type="match status" value="1"/>
</dbReference>
<feature type="compositionally biased region" description="Basic and acidic residues" evidence="12">
    <location>
        <begin position="1548"/>
        <end position="1562"/>
    </location>
</feature>
<feature type="domain" description="Phytochrome chromophore attachment site" evidence="13">
    <location>
        <begin position="518"/>
        <end position="665"/>
    </location>
</feature>
<evidence type="ECO:0000313" key="17">
    <source>
        <dbReference type="Proteomes" id="UP000431533"/>
    </source>
</evidence>
<dbReference type="Gene3D" id="3.30.565.10">
    <property type="entry name" value="Histidine kinase-like ATPase, C-terminal domain"/>
    <property type="match status" value="1"/>
</dbReference>
<evidence type="ECO:0000259" key="14">
    <source>
        <dbReference type="PROSITE" id="PS50109"/>
    </source>
</evidence>
<dbReference type="GeneID" id="41989011"/>
<dbReference type="GO" id="GO:0005524">
    <property type="term" value="F:ATP binding"/>
    <property type="evidence" value="ECO:0007669"/>
    <property type="project" value="UniProtKB-KW"/>
</dbReference>
<dbReference type="Proteomes" id="UP000431533">
    <property type="component" value="Unassembled WGS sequence"/>
</dbReference>
<keyword evidence="6" id="KW-0418">Kinase</keyword>
<evidence type="ECO:0000256" key="12">
    <source>
        <dbReference type="SAM" id="MobiDB-lite"/>
    </source>
</evidence>
<dbReference type="PRINTS" id="PR00344">
    <property type="entry name" value="BCTRLSENSOR"/>
</dbReference>
<dbReference type="SMART" id="SM00388">
    <property type="entry name" value="HisKA"/>
    <property type="match status" value="1"/>
</dbReference>
<dbReference type="SMART" id="SM00387">
    <property type="entry name" value="HATPase_c"/>
    <property type="match status" value="1"/>
</dbReference>
<organism evidence="16 17">
    <name type="scientific">Lachnellula hyalina</name>
    <dbReference type="NCBI Taxonomy" id="1316788"/>
    <lineage>
        <taxon>Eukaryota</taxon>
        <taxon>Fungi</taxon>
        <taxon>Dikarya</taxon>
        <taxon>Ascomycota</taxon>
        <taxon>Pezizomycotina</taxon>
        <taxon>Leotiomycetes</taxon>
        <taxon>Helotiales</taxon>
        <taxon>Lachnaceae</taxon>
        <taxon>Lachnellula</taxon>
    </lineage>
</organism>
<evidence type="ECO:0000256" key="1">
    <source>
        <dbReference type="ARBA" id="ARBA00022543"/>
    </source>
</evidence>
<keyword evidence="9" id="KW-0902">Two-component regulatory system</keyword>
<dbReference type="OrthoDB" id="2015534at2759"/>
<sequence length="1575" mass="174034">MSHKPEGEDVATKRDASLRIDIPPVPEEPNKVNNPSSLAASSPRSPTASDNASSPRLPKSDLNNEHVAFHALDGTSSWSAGSAKQLASPASTTDRVYPIRSVIRVDTSQTPHNLPSRRSGEGRDYSPPNQVSAGNTVDSTPLRRQSESYPSEPGKTPTPDAGPQDNHLSNDTPSDDRKPPSSKRHNGKQIDSGKRLQLFSYVASDNSDSVSQRSVAPASSIDTRTSADRESISDLITARFKHTVTAEGHAVITGRDEGTLQHCEDEPIHVPGAIQGFGLLIALEEQDGGDLLVRTVSENSHRIIGYSPQELFKLKSFTDILSEEQADNLLDHVDFIRDEEADPAPNGPEVFIISIRAPKASRRGRKLWCAMHINPASPNLLICEFEIDDDQVYPLVPQNNETPEPPEVTLHSQPTPEEFAESTKNTSKPLRVLRSARKRKGEAAAMEVFNLMSQVQEQLSSAPNLEIFLKILVGVIKELTGFHRVMESWWLLSNVPGGLGSFEALNSPELRTPHLCSITDCEVLQIYQFDAKFNGRVVTELVDPRATTDLYKGLNFPASDIPKQARDLYKINKVRLLYDRDLETARLVCRTVEDLEQPLDLTFSYLRAMSPIHIKYLRNMAVRSSMSISINAFSELWGLIACHTYGSKGMRVSFPIRKMCRLVGDIASRNIERLSYASRLQARKLINTVPTEANPSGYIVASSEDLLKLFDADFGLLSIRGETKILGKMEHSQEALAMLEYLRLRRITSVTTSQDIRQDFPDLQYPPGFDIIAGLLLVPLSVGGSDFIVFLRKGQVKEVKWAGNPYEKFIKAGTEGYLEPRTSFMAWNETVIGKCREWTEEQVETAAVLCLVYGKFIEVWRQKEAALQSSQLTRLLLANSAHEVRTPLNAIINYLEIALEGALDQETRDNLAKSHSASKSLVYVINDLLDLTKTEEGQELIKDEAFDLHATIHEAVDSFRGEAKRKGLKYEVIDHPGLPKFVLGDQRRVRQAVANITANAMQHTTDGWIRIEVCPRGVADGRATVEIVVHDSGAGMSNEKLDALFRDLEQASTDADGLFKGSDDGGNASQVKDSRTLGLGLAVVARVVRNMDGQLRLKSEQGIGSRFVIQLPFVLPDDASGDEDAKSRSVKLARQNSNLAPSIAAEGEITLVDNVSSSKAEGVIHKRSIEELASLHSFKSGSSGKSRGSAKSDVDRLIDAISGPFHSNDQEAGEQGLHRSNSKGSGHSRKSAGSLGKTSSARMATGNERPRRLSRKTSHGPPERVHSERVHSERVHSERVHSERVHSAGTEFVTDNGTPMKAIRMPDEFNSTGGLPPHTPSRVLFNVPNKNIEQLPEESKKLDAEHLQVLYAEDDPVNNKIMRKRMEKSGHAVHITVNGEECAEVYRDKPAFFDVVLMDMQMPIVGGLSSTRMIRLFEKQHSQSILSPRAANNGRVPIFAVSASLQERERQHYIDAGFDGWILKPVDFKRLNILLRGIVDDEIRNSCLYQPGAWEIGGWFQQRQPSVFTSPGSSSEHSLGQPSDRPSPHQDEGSMHSSESGSTVTSRSVDRRPFIHDERLRLDGTAAKTEVADQS</sequence>
<evidence type="ECO:0000256" key="3">
    <source>
        <dbReference type="ARBA" id="ARBA00022606"/>
    </source>
</evidence>
<dbReference type="InterPro" id="IPR004358">
    <property type="entry name" value="Sig_transdc_His_kin-like_C"/>
</dbReference>
<evidence type="ECO:0000259" key="15">
    <source>
        <dbReference type="PROSITE" id="PS50110"/>
    </source>
</evidence>
<feature type="domain" description="Histidine kinase" evidence="14">
    <location>
        <begin position="879"/>
        <end position="1115"/>
    </location>
</feature>
<evidence type="ECO:0000256" key="5">
    <source>
        <dbReference type="ARBA" id="ARBA00022741"/>
    </source>
</evidence>
<dbReference type="FunFam" id="3.30.450.270:FF:000002">
    <property type="entry name" value="Sensor histidine kinase/response regulator, putative"/>
    <property type="match status" value="1"/>
</dbReference>
<dbReference type="Pfam" id="PF00072">
    <property type="entry name" value="Response_reg"/>
    <property type="match status" value="1"/>
</dbReference>
<dbReference type="Gene3D" id="3.30.450.40">
    <property type="match status" value="1"/>
</dbReference>
<keyword evidence="17" id="KW-1185">Reference proteome</keyword>
<dbReference type="SUPFAM" id="SSF47384">
    <property type="entry name" value="Homodimeric domain of signal transducing histidine kinase"/>
    <property type="match status" value="1"/>
</dbReference>
<feature type="domain" description="Response regulatory" evidence="15">
    <location>
        <begin position="1348"/>
        <end position="1479"/>
    </location>
</feature>
<evidence type="ECO:0000256" key="10">
    <source>
        <dbReference type="ARBA" id="ARBA00023170"/>
    </source>
</evidence>
<dbReference type="PROSITE" id="PS50110">
    <property type="entry name" value="RESPONSE_REGULATORY"/>
    <property type="match status" value="1"/>
</dbReference>
<dbReference type="InterPro" id="IPR013654">
    <property type="entry name" value="PAS_2"/>
</dbReference>
<dbReference type="InterPro" id="IPR003594">
    <property type="entry name" value="HATPase_dom"/>
</dbReference>
<dbReference type="InterPro" id="IPR005467">
    <property type="entry name" value="His_kinase_dom"/>
</dbReference>
<feature type="region of interest" description="Disordered" evidence="12">
    <location>
        <begin position="1505"/>
        <end position="1575"/>
    </location>
</feature>
<keyword evidence="1" id="KW-0600">Photoreceptor protein</keyword>
<evidence type="ECO:0000313" key="16">
    <source>
        <dbReference type="EMBL" id="TVY22470.1"/>
    </source>
</evidence>
<dbReference type="Gene3D" id="3.40.50.2300">
    <property type="match status" value="1"/>
</dbReference>
<dbReference type="Gene3D" id="1.10.287.130">
    <property type="match status" value="1"/>
</dbReference>
<dbReference type="InterPro" id="IPR029016">
    <property type="entry name" value="GAF-like_dom_sf"/>
</dbReference>
<dbReference type="CDD" id="cd00082">
    <property type="entry name" value="HisKA"/>
    <property type="match status" value="1"/>
</dbReference>
<dbReference type="Gene3D" id="3.30.450.270">
    <property type="match status" value="1"/>
</dbReference>
<feature type="region of interest" description="Disordered" evidence="12">
    <location>
        <begin position="1203"/>
        <end position="1320"/>
    </location>
</feature>
<keyword evidence="5" id="KW-0547">Nucleotide-binding</keyword>
<dbReference type="SMART" id="SM00448">
    <property type="entry name" value="REC"/>
    <property type="match status" value="1"/>
</dbReference>
<feature type="region of interest" description="Disordered" evidence="12">
    <location>
        <begin position="397"/>
        <end position="426"/>
    </location>
</feature>